<sequence length="107" mass="11915">MTNITASNCMGKDMFGWRTSRGKWSTFALQCMHNVTNIESRFKAMLVLWLGRELYRNMYGNAGEMEPSTPTLATLVKMIANVGGQWGPFPGRVEVDGSLSGNFPYAL</sequence>
<gene>
    <name evidence="1" type="ORF">AVEN_253399_1</name>
</gene>
<proteinExistence type="predicted"/>
<reference evidence="1 2" key="1">
    <citation type="journal article" date="2019" name="Sci. Rep.">
        <title>Orb-weaving spider Araneus ventricosus genome elucidates the spidroin gene catalogue.</title>
        <authorList>
            <person name="Kono N."/>
            <person name="Nakamura H."/>
            <person name="Ohtoshi R."/>
            <person name="Moran D.A.P."/>
            <person name="Shinohara A."/>
            <person name="Yoshida Y."/>
            <person name="Fujiwara M."/>
            <person name="Mori M."/>
            <person name="Tomita M."/>
            <person name="Arakawa K."/>
        </authorList>
    </citation>
    <scope>NUCLEOTIDE SEQUENCE [LARGE SCALE GENOMIC DNA]</scope>
</reference>
<dbReference type="AlphaFoldDB" id="A0A4Y2L649"/>
<dbReference type="Proteomes" id="UP000499080">
    <property type="component" value="Unassembled WGS sequence"/>
</dbReference>
<dbReference type="EMBL" id="BGPR01005438">
    <property type="protein sequence ID" value="GBN10171.1"/>
    <property type="molecule type" value="Genomic_DNA"/>
</dbReference>
<protein>
    <submittedName>
        <fullName evidence="1">Uncharacterized protein</fullName>
    </submittedName>
</protein>
<evidence type="ECO:0000313" key="1">
    <source>
        <dbReference type="EMBL" id="GBN10171.1"/>
    </source>
</evidence>
<keyword evidence="2" id="KW-1185">Reference proteome</keyword>
<evidence type="ECO:0000313" key="2">
    <source>
        <dbReference type="Proteomes" id="UP000499080"/>
    </source>
</evidence>
<comment type="caution">
    <text evidence="1">The sequence shown here is derived from an EMBL/GenBank/DDBJ whole genome shotgun (WGS) entry which is preliminary data.</text>
</comment>
<accession>A0A4Y2L649</accession>
<name>A0A4Y2L649_ARAVE</name>
<organism evidence="1 2">
    <name type="scientific">Araneus ventricosus</name>
    <name type="common">Orbweaver spider</name>
    <name type="synonym">Epeira ventricosa</name>
    <dbReference type="NCBI Taxonomy" id="182803"/>
    <lineage>
        <taxon>Eukaryota</taxon>
        <taxon>Metazoa</taxon>
        <taxon>Ecdysozoa</taxon>
        <taxon>Arthropoda</taxon>
        <taxon>Chelicerata</taxon>
        <taxon>Arachnida</taxon>
        <taxon>Araneae</taxon>
        <taxon>Araneomorphae</taxon>
        <taxon>Entelegynae</taxon>
        <taxon>Araneoidea</taxon>
        <taxon>Araneidae</taxon>
        <taxon>Araneus</taxon>
    </lineage>
</organism>